<dbReference type="EMBL" id="CAMXCT020000287">
    <property type="protein sequence ID" value="CAL1130040.1"/>
    <property type="molecule type" value="Genomic_DNA"/>
</dbReference>
<feature type="transmembrane region" description="Helical" evidence="7">
    <location>
        <begin position="72"/>
        <end position="93"/>
    </location>
</feature>
<feature type="domain" description="Integral membrane bound transporter" evidence="8">
    <location>
        <begin position="523"/>
        <end position="654"/>
    </location>
</feature>
<evidence type="ECO:0000256" key="3">
    <source>
        <dbReference type="ARBA" id="ARBA00022692"/>
    </source>
</evidence>
<feature type="transmembrane region" description="Helical" evidence="7">
    <location>
        <begin position="596"/>
        <end position="615"/>
    </location>
</feature>
<gene>
    <name evidence="9" type="ORF">C1SCF055_LOCUS4868</name>
</gene>
<feature type="transmembrane region" description="Helical" evidence="7">
    <location>
        <begin position="153"/>
        <end position="173"/>
    </location>
</feature>
<evidence type="ECO:0000313" key="11">
    <source>
        <dbReference type="Proteomes" id="UP001152797"/>
    </source>
</evidence>
<dbReference type="PANTHER" id="PTHR30509">
    <property type="entry name" value="P-HYDROXYBENZOIC ACID EFFLUX PUMP SUBUNIT-RELATED"/>
    <property type="match status" value="1"/>
</dbReference>
<feature type="transmembrane region" description="Helical" evidence="7">
    <location>
        <begin position="497"/>
        <end position="515"/>
    </location>
</feature>
<feature type="transmembrane region" description="Helical" evidence="7">
    <location>
        <begin position="40"/>
        <end position="60"/>
    </location>
</feature>
<organism evidence="9">
    <name type="scientific">Cladocopium goreaui</name>
    <dbReference type="NCBI Taxonomy" id="2562237"/>
    <lineage>
        <taxon>Eukaryota</taxon>
        <taxon>Sar</taxon>
        <taxon>Alveolata</taxon>
        <taxon>Dinophyceae</taxon>
        <taxon>Suessiales</taxon>
        <taxon>Symbiodiniaceae</taxon>
        <taxon>Cladocopium</taxon>
    </lineage>
</organism>
<proteinExistence type="predicted"/>
<feature type="compositionally biased region" description="Basic and acidic residues" evidence="6">
    <location>
        <begin position="929"/>
        <end position="939"/>
    </location>
</feature>
<evidence type="ECO:0000256" key="1">
    <source>
        <dbReference type="ARBA" id="ARBA00004651"/>
    </source>
</evidence>
<feature type="transmembrane region" description="Helical" evidence="7">
    <location>
        <begin position="99"/>
        <end position="119"/>
    </location>
</feature>
<dbReference type="Pfam" id="PF13515">
    <property type="entry name" value="FUSC_2"/>
    <property type="match status" value="1"/>
</dbReference>
<dbReference type="OrthoDB" id="68611at2759"/>
<evidence type="ECO:0000256" key="2">
    <source>
        <dbReference type="ARBA" id="ARBA00022475"/>
    </source>
</evidence>
<reference evidence="10 11" key="2">
    <citation type="submission" date="2024-05" db="EMBL/GenBank/DDBJ databases">
        <authorList>
            <person name="Chen Y."/>
            <person name="Shah S."/>
            <person name="Dougan E. K."/>
            <person name="Thang M."/>
            <person name="Chan C."/>
        </authorList>
    </citation>
    <scope>NUCLEOTIDE SEQUENCE [LARGE SCALE GENOMIC DNA]</scope>
</reference>
<evidence type="ECO:0000256" key="6">
    <source>
        <dbReference type="SAM" id="MobiDB-lite"/>
    </source>
</evidence>
<evidence type="ECO:0000259" key="8">
    <source>
        <dbReference type="Pfam" id="PF13515"/>
    </source>
</evidence>
<dbReference type="EMBL" id="CAMXCT030000287">
    <property type="protein sequence ID" value="CAL4763977.1"/>
    <property type="molecule type" value="Genomic_DNA"/>
</dbReference>
<feature type="transmembrane region" description="Helical" evidence="7">
    <location>
        <begin position="636"/>
        <end position="659"/>
    </location>
</feature>
<feature type="transmembrane region" description="Helical" evidence="7">
    <location>
        <begin position="128"/>
        <end position="147"/>
    </location>
</feature>
<protein>
    <submittedName>
        <fullName evidence="10">Aluminum-activated malate transporter 9</fullName>
    </submittedName>
</protein>
<keyword evidence="3 7" id="KW-0812">Transmembrane</keyword>
<dbReference type="PANTHER" id="PTHR30509:SF9">
    <property type="entry name" value="MULTIDRUG RESISTANCE PROTEIN MDTO"/>
    <property type="match status" value="1"/>
</dbReference>
<dbReference type="AlphaFoldDB" id="A0A9P1BPC6"/>
<evidence type="ECO:0000256" key="4">
    <source>
        <dbReference type="ARBA" id="ARBA00022989"/>
    </source>
</evidence>
<dbReference type="GO" id="GO:0005886">
    <property type="term" value="C:plasma membrane"/>
    <property type="evidence" value="ECO:0007669"/>
    <property type="project" value="UniProtKB-SubCell"/>
</dbReference>
<keyword evidence="5 7" id="KW-0472">Membrane</keyword>
<feature type="compositionally biased region" description="Polar residues" evidence="6">
    <location>
        <begin position="919"/>
        <end position="928"/>
    </location>
</feature>
<comment type="caution">
    <text evidence="9">The sequence shown here is derived from an EMBL/GenBank/DDBJ whole genome shotgun (WGS) entry which is preliminary data.</text>
</comment>
<feature type="transmembrane region" description="Helical" evidence="7">
    <location>
        <begin position="12"/>
        <end position="34"/>
    </location>
</feature>
<evidence type="ECO:0000256" key="7">
    <source>
        <dbReference type="SAM" id="Phobius"/>
    </source>
</evidence>
<accession>A0A9P1BPC6</accession>
<dbReference type="InterPro" id="IPR049453">
    <property type="entry name" value="Memb_transporter_dom"/>
</dbReference>
<dbReference type="Proteomes" id="UP001152797">
    <property type="component" value="Unassembled WGS sequence"/>
</dbReference>
<feature type="transmembrane region" description="Helical" evidence="7">
    <location>
        <begin position="553"/>
        <end position="571"/>
    </location>
</feature>
<evidence type="ECO:0000256" key="5">
    <source>
        <dbReference type="ARBA" id="ARBA00023136"/>
    </source>
</evidence>
<feature type="region of interest" description="Disordered" evidence="6">
    <location>
        <begin position="918"/>
        <end position="947"/>
    </location>
</feature>
<keyword evidence="4 7" id="KW-1133">Transmembrane helix</keyword>
<dbReference type="EMBL" id="CAMXCT010000287">
    <property type="protein sequence ID" value="CAI3976665.1"/>
    <property type="molecule type" value="Genomic_DNA"/>
</dbReference>
<reference evidence="9" key="1">
    <citation type="submission" date="2022-10" db="EMBL/GenBank/DDBJ databases">
        <authorList>
            <person name="Chen Y."/>
            <person name="Dougan E. K."/>
            <person name="Chan C."/>
            <person name="Rhodes N."/>
            <person name="Thang M."/>
        </authorList>
    </citation>
    <scope>NUCLEOTIDE SEQUENCE</scope>
</reference>
<evidence type="ECO:0000313" key="9">
    <source>
        <dbReference type="EMBL" id="CAI3976665.1"/>
    </source>
</evidence>
<keyword evidence="11" id="KW-1185">Reference proteome</keyword>
<keyword evidence="2" id="KW-1003">Cell membrane</keyword>
<evidence type="ECO:0000313" key="10">
    <source>
        <dbReference type="EMBL" id="CAL4763977.1"/>
    </source>
</evidence>
<feature type="transmembrane region" description="Helical" evidence="7">
    <location>
        <begin position="527"/>
        <end position="546"/>
    </location>
</feature>
<name>A0A9P1BPC6_9DINO</name>
<sequence>METVGQIRQARASLAFRTACSVLICCIISTILSANTSKEVFSYAEGSLAPILAFLVPAVLRGDTNKTSLTFVMSSLVLVPLGMAICGLCYVAGDLRWKPWILALGAGFGSFLAILWGVAAEILHKPRVLLTGSYVALLMFLLPLALAFHEPTTWNWCLDTMCMTGSIVVGNLMSMALSHLPLTGAEPAQRHVPGTAACKAAALAEMFEAVAIWQKPTTAALLRHRQCRLRILTASHEFRRATAAAAFELWQMPTADGEEWEVFSQEAESCRIALQLKSGMLAFGFSPATTKLWYQGALGEALRRSCFTAAYALRCAAGRLAKLSGDQPPPEVPAAPWLTSDYTTALECQEAAEQCRKGLESYLKEWQLVDPQHADPTFRQQLEDVMLEEVKYTDSVNPLEMFLKGDYIMRTEEWTSGRRERVKVAAFDEACRQSALLLGVCQAATAAANMAQNVPEDMRGFKGICCRSGGLSGLRSWLKAPFYCRVWPEAFRKARSFGFRMATAISSIGLVFALAEPNAVWPHRNGPMWTLVTIVLILTPVQGASLQRSLRRFCGTALGSLLAAGSIALVGRPDLRILSSHIFALCFALKFFEPELQYAGTVAFVTYMVVIFSLTDELDMGPEVAHVELMRRSLHLALRRCLDVAVGVLTTLVVSVFVAPDRAVDELRMREEEALRCAAKGMKAACQLLASHASPTDQEASSNTSQWTELRKEITSSYESLNFAGDGRPGVGDVLEDARWESAWGVDGGVLLLGGLLWFPSCGRRGPPKAKHCLDAVVTVSRLLRSVQTLMGICQSDFGEDAQRPLRHDPRVWATLGPDGEHFTALLETTLLSAVHTLTGQPAATASVPATVEELTERLEERMNQLFEAAANSRLRAGGLVGQSPQLGGMKAAAALKLLELCVQNFIQICRQLDGGNSEDATMSGYESRTSHSSEKCQDSETEEWTV</sequence>
<comment type="subcellular location">
    <subcellularLocation>
        <location evidence="1">Cell membrane</location>
        <topology evidence="1">Multi-pass membrane protein</topology>
    </subcellularLocation>
</comment>